<organism evidence="2 3">
    <name type="scientific">Psychrosphaera aquimarina</name>
    <dbReference type="NCBI Taxonomy" id="2044854"/>
    <lineage>
        <taxon>Bacteria</taxon>
        <taxon>Pseudomonadati</taxon>
        <taxon>Pseudomonadota</taxon>
        <taxon>Gammaproteobacteria</taxon>
        <taxon>Alteromonadales</taxon>
        <taxon>Pseudoalteromonadaceae</taxon>
        <taxon>Psychrosphaera</taxon>
    </lineage>
</organism>
<protein>
    <submittedName>
        <fullName evidence="2">Uncharacterized protein</fullName>
    </submittedName>
</protein>
<keyword evidence="3" id="KW-1185">Reference proteome</keyword>
<gene>
    <name evidence="2" type="ORF">RT723_08970</name>
</gene>
<accession>A0ABU3R0C0</accession>
<proteinExistence type="predicted"/>
<feature type="region of interest" description="Disordered" evidence="1">
    <location>
        <begin position="1"/>
        <end position="76"/>
    </location>
</feature>
<evidence type="ECO:0000256" key="1">
    <source>
        <dbReference type="SAM" id="MobiDB-lite"/>
    </source>
</evidence>
<dbReference type="RefSeq" id="WP_315946734.1">
    <property type="nucleotide sequence ID" value="NZ_JAWCUA010000007.1"/>
</dbReference>
<dbReference type="Proteomes" id="UP001257914">
    <property type="component" value="Unassembled WGS sequence"/>
</dbReference>
<reference evidence="2 3" key="1">
    <citation type="submission" date="2023-10" db="EMBL/GenBank/DDBJ databases">
        <title>Psychrosphaera aquimaarina strain SW33 isolated from seawater.</title>
        <authorList>
            <person name="Bayburt H."/>
            <person name="Kim J.M."/>
            <person name="Choi B.J."/>
            <person name="Jeon C.O."/>
        </authorList>
    </citation>
    <scope>NUCLEOTIDE SEQUENCE [LARGE SCALE GENOMIC DNA]</scope>
    <source>
        <strain evidence="2 3">KCTC 52743</strain>
    </source>
</reference>
<dbReference type="EMBL" id="JAWCUA010000007">
    <property type="protein sequence ID" value="MDU0113125.1"/>
    <property type="molecule type" value="Genomic_DNA"/>
</dbReference>
<evidence type="ECO:0000313" key="3">
    <source>
        <dbReference type="Proteomes" id="UP001257914"/>
    </source>
</evidence>
<sequence>MGGGDDAPDDGGITQPSDRDGDGVADSEDAFPDDSSETMDSDGDGVGDNADFAPNDSSIQTDPNTGGEGEGEGNVLSFNLSGAVSVVTTENPATQTSGDGNSVGGIVSAMSKDGRKLNTFVFHDSPKKGKKLSKLERTKNIQAAGYSAQAAAKLADDTTSNFFVIDENGDLQFAAESDYNLNVSYSVVWEEVTVTPRDESDPFSEDEVEVTPWLFFALAQEDIWNSHEFIKATEGCAIFKVNVDTAEWTCVEAGYVAASINDDYRKTLSDQKRKPLQIDANGNVYFIAKKMDEVDTDGDGVNDSFEFNQTFWESQSLRKVSPDGTSQNLTPDNFFVSSFMSLPNDTITYTYYDQLANGQYSLNLVKNASNTNPETFTLEDSLPWGQFFYAKDDANTVIYSDSNGWDAGIKFIQPRVEGPGRYILELETKIFSDNDWNVSPKRIILGDDGSMYGLFIEERYLNDRTLFIAKLKRMLPYSGATYAEFIVGDDWDSYWNFFDNGQRDLQVAKGFAYYIEDREHPDFGVRSVIRAVRLVDGKRVDILEDDDWLQRYDIYNWKVSGDKILFTGFDKNTSTSISGRIDTLSMKRGETEAEFLEITQTSSVLGDSNKIDDIEVLRGSSTGVFTGNNPKVINYFTDQENLYSASVEFSKYMDTNSVNSGTSVYAVTKDEEGNEVKEEVALSLNIWLNRTMHMIFDTDRTTIDDATGNINVSTDPLTTASSYEINIDGEAVDIEGFQLLSGESDLELVVDYKT</sequence>
<name>A0ABU3R0C0_9GAMM</name>
<comment type="caution">
    <text evidence="2">The sequence shown here is derived from an EMBL/GenBank/DDBJ whole genome shotgun (WGS) entry which is preliminary data.</text>
</comment>
<evidence type="ECO:0000313" key="2">
    <source>
        <dbReference type="EMBL" id="MDU0113125.1"/>
    </source>
</evidence>
<feature type="compositionally biased region" description="Acidic residues" evidence="1">
    <location>
        <begin position="23"/>
        <end position="45"/>
    </location>
</feature>
<feature type="compositionally biased region" description="Polar residues" evidence="1">
    <location>
        <begin position="55"/>
        <end position="64"/>
    </location>
</feature>